<evidence type="ECO:0000256" key="1">
    <source>
        <dbReference type="SAM" id="MobiDB-lite"/>
    </source>
</evidence>
<protein>
    <submittedName>
        <fullName evidence="2">Uncharacterized protein</fullName>
    </submittedName>
</protein>
<dbReference type="Proteomes" id="UP000663861">
    <property type="component" value="Unassembled WGS sequence"/>
</dbReference>
<evidence type="ECO:0000313" key="2">
    <source>
        <dbReference type="EMBL" id="CAE6468730.1"/>
    </source>
</evidence>
<dbReference type="AlphaFoldDB" id="A0A8H3BW51"/>
<name>A0A8H3BW51_9AGAM</name>
<gene>
    <name evidence="2" type="ORF">RDB_LOCUS78774</name>
</gene>
<organism evidence="2 3">
    <name type="scientific">Rhizoctonia solani</name>
    <dbReference type="NCBI Taxonomy" id="456999"/>
    <lineage>
        <taxon>Eukaryota</taxon>
        <taxon>Fungi</taxon>
        <taxon>Dikarya</taxon>
        <taxon>Basidiomycota</taxon>
        <taxon>Agaricomycotina</taxon>
        <taxon>Agaricomycetes</taxon>
        <taxon>Cantharellales</taxon>
        <taxon>Ceratobasidiaceae</taxon>
        <taxon>Rhizoctonia</taxon>
    </lineage>
</organism>
<feature type="compositionally biased region" description="Basic and acidic residues" evidence="1">
    <location>
        <begin position="85"/>
        <end position="95"/>
    </location>
</feature>
<reference evidence="2" key="1">
    <citation type="submission" date="2021-01" db="EMBL/GenBank/DDBJ databases">
        <authorList>
            <person name="Kaushik A."/>
        </authorList>
    </citation>
    <scope>NUCLEOTIDE SEQUENCE</scope>
    <source>
        <strain evidence="2">AG4-RS23</strain>
    </source>
</reference>
<comment type="caution">
    <text evidence="2">The sequence shown here is derived from an EMBL/GenBank/DDBJ whole genome shotgun (WGS) entry which is preliminary data.</text>
</comment>
<dbReference type="EMBL" id="CAJMWY010001486">
    <property type="protein sequence ID" value="CAE6468730.1"/>
    <property type="molecule type" value="Genomic_DNA"/>
</dbReference>
<proteinExistence type="predicted"/>
<evidence type="ECO:0000313" key="3">
    <source>
        <dbReference type="Proteomes" id="UP000663861"/>
    </source>
</evidence>
<sequence length="112" mass="12947">MYDTRPRLWGPEVYRNRRLSSMIEFEGSATWLSSSPQRQVSATPVEYEICLHRDHLTSSETLCYQVNTAEDDSIEDDYEVPLSKEITEHHEDRATEPLPGLLPGEHCRGRLN</sequence>
<accession>A0A8H3BW51</accession>
<feature type="region of interest" description="Disordered" evidence="1">
    <location>
        <begin position="85"/>
        <end position="112"/>
    </location>
</feature>